<feature type="region of interest" description="Disordered" evidence="1">
    <location>
        <begin position="27"/>
        <end position="60"/>
    </location>
</feature>
<evidence type="ECO:0000313" key="3">
    <source>
        <dbReference type="Proteomes" id="UP000007305"/>
    </source>
</evidence>
<proteinExistence type="predicted"/>
<reference evidence="3" key="1">
    <citation type="submission" date="2015-12" db="EMBL/GenBank/DDBJ databases">
        <title>Update maize B73 reference genome by single molecule sequencing technologies.</title>
        <authorList>
            <consortium name="Maize Genome Sequencing Project"/>
            <person name="Ware D."/>
        </authorList>
    </citation>
    <scope>NUCLEOTIDE SEQUENCE [LARGE SCALE GENOMIC DNA]</scope>
    <source>
        <strain evidence="3">cv. B73</strain>
    </source>
</reference>
<keyword evidence="3" id="KW-1185">Reference proteome</keyword>
<evidence type="ECO:0000256" key="1">
    <source>
        <dbReference type="SAM" id="MobiDB-lite"/>
    </source>
</evidence>
<protein>
    <submittedName>
        <fullName evidence="2">Uncharacterized protein</fullName>
    </submittedName>
</protein>
<evidence type="ECO:0000313" key="2">
    <source>
        <dbReference type="EnsemblPlants" id="Zm00001eb082800_P001"/>
    </source>
</evidence>
<organism evidence="2 3">
    <name type="scientific">Zea mays</name>
    <name type="common">Maize</name>
    <dbReference type="NCBI Taxonomy" id="4577"/>
    <lineage>
        <taxon>Eukaryota</taxon>
        <taxon>Viridiplantae</taxon>
        <taxon>Streptophyta</taxon>
        <taxon>Embryophyta</taxon>
        <taxon>Tracheophyta</taxon>
        <taxon>Spermatophyta</taxon>
        <taxon>Magnoliopsida</taxon>
        <taxon>Liliopsida</taxon>
        <taxon>Poales</taxon>
        <taxon>Poaceae</taxon>
        <taxon>PACMAD clade</taxon>
        <taxon>Panicoideae</taxon>
        <taxon>Andropogonodae</taxon>
        <taxon>Andropogoneae</taxon>
        <taxon>Tripsacinae</taxon>
        <taxon>Zea</taxon>
    </lineage>
</organism>
<dbReference type="InParanoid" id="A0A804MG30"/>
<reference evidence="2" key="3">
    <citation type="submission" date="2021-05" db="UniProtKB">
        <authorList>
            <consortium name="EnsemblPlants"/>
        </authorList>
    </citation>
    <scope>IDENTIFICATION</scope>
    <source>
        <strain evidence="2">cv. B73</strain>
    </source>
</reference>
<feature type="region of interest" description="Disordered" evidence="1">
    <location>
        <begin position="351"/>
        <end position="390"/>
    </location>
</feature>
<dbReference type="FunCoup" id="A0A804MG30">
    <property type="interactions" value="473"/>
</dbReference>
<dbReference type="EnsemblPlants" id="Zm00001eb082800_T001">
    <property type="protein sequence ID" value="Zm00001eb082800_P001"/>
    <property type="gene ID" value="Zm00001eb082800"/>
</dbReference>
<reference evidence="2" key="2">
    <citation type="submission" date="2019-07" db="EMBL/GenBank/DDBJ databases">
        <authorList>
            <person name="Seetharam A."/>
            <person name="Woodhouse M."/>
            <person name="Cannon E."/>
        </authorList>
    </citation>
    <scope>NUCLEOTIDE SEQUENCE [LARGE SCALE GENOMIC DNA]</scope>
    <source>
        <strain evidence="2">cv. B73</strain>
    </source>
</reference>
<feature type="compositionally biased region" description="Basic and acidic residues" evidence="1">
    <location>
        <begin position="27"/>
        <end position="52"/>
    </location>
</feature>
<dbReference type="Proteomes" id="UP000007305">
    <property type="component" value="Chromosome 2"/>
</dbReference>
<sequence>MAVVEARADGRRAQRVHRLALDGRAAAERDGRGEVPVDARGADGRDPGRAVHDGVPVGAVVPGRARDEDALPHGGEGPNGYHIGVVGRLGEPQRQRHHVDAVGDGLVHGGQHVGGRGLQRVSREHGLVHGHPGLRGDAGGRAVGVAEVARAADGGAGRRGRRVRAVAVVVPRRVVVVGRDRDAALLEALAERARPDELPVARGGPERLAGLARALPPRRDGAHAGVAEALALGPDARVDDPDDDAVAVLGRRPDARAATHQPEERRRVRGVQPAVRLRERGHVPVHALELLQLPRVEHRAKPVHDVRVRVQVNRRRRAGRQRRQHRAVPPLVLHERRRHLLRVHADDVRSTLTVRRRSRSGARQQQEADGPERRGGKHDRGRQRQPQLVR</sequence>
<accession>A0A804MG30</accession>
<dbReference type="AlphaFoldDB" id="A0A804MG30"/>
<dbReference type="Gramene" id="Zm00001eb082800_T001">
    <property type="protein sequence ID" value="Zm00001eb082800_P001"/>
    <property type="gene ID" value="Zm00001eb082800"/>
</dbReference>
<name>A0A804MG30_MAIZE</name>